<dbReference type="Proteomes" id="UP000027456">
    <property type="component" value="Unassembled WGS sequence"/>
</dbReference>
<accession>A0A074RRF1</accession>
<dbReference type="AlphaFoldDB" id="A0A074RRF1"/>
<reference evidence="2 3" key="1">
    <citation type="submission" date="2013-12" db="EMBL/GenBank/DDBJ databases">
        <authorList>
            <person name="Cubeta M."/>
            <person name="Pakala S."/>
            <person name="Fedorova N."/>
            <person name="Thomas E."/>
            <person name="Dean R."/>
            <person name="Jabaji S."/>
            <person name="Neate S."/>
            <person name="Toda T."/>
            <person name="Tavantzis S."/>
            <person name="Vilgalys R."/>
            <person name="Bharathan N."/>
            <person name="Pakala S."/>
            <person name="Losada L.S."/>
            <person name="Zafar N."/>
            <person name="Nierman W."/>
        </authorList>
    </citation>
    <scope>NUCLEOTIDE SEQUENCE [LARGE SCALE GENOMIC DNA]</scope>
    <source>
        <strain evidence="2 3">123E</strain>
    </source>
</reference>
<organism evidence="2 3">
    <name type="scientific">Rhizoctonia solani 123E</name>
    <dbReference type="NCBI Taxonomy" id="1423351"/>
    <lineage>
        <taxon>Eukaryota</taxon>
        <taxon>Fungi</taxon>
        <taxon>Dikarya</taxon>
        <taxon>Basidiomycota</taxon>
        <taxon>Agaricomycotina</taxon>
        <taxon>Agaricomycetes</taxon>
        <taxon>Cantharellales</taxon>
        <taxon>Ceratobasidiaceae</taxon>
        <taxon>Rhizoctonia</taxon>
    </lineage>
</organism>
<dbReference type="HOGENOM" id="CLU_2307642_0_0_1"/>
<keyword evidence="1 2" id="KW-0812">Transmembrane</keyword>
<keyword evidence="1" id="KW-0472">Membrane</keyword>
<sequence>MVLFGKRPLWFGLNIVRALSIAILALVIVVNTIVMVRDANAICREMNSRAGLEASESNNRPSIERTYIPSSTVPLQPGGPFFAIISRLLIDCQCLTLILA</sequence>
<protein>
    <submittedName>
        <fullName evidence="2">Putative transmembrane protein</fullName>
    </submittedName>
</protein>
<evidence type="ECO:0000256" key="1">
    <source>
        <dbReference type="SAM" id="Phobius"/>
    </source>
</evidence>
<proteinExistence type="predicted"/>
<comment type="caution">
    <text evidence="2">The sequence shown here is derived from an EMBL/GenBank/DDBJ whole genome shotgun (WGS) entry which is preliminary data.</text>
</comment>
<dbReference type="STRING" id="1423351.A0A074RRF1"/>
<dbReference type="EMBL" id="AZST01000623">
    <property type="protein sequence ID" value="KEP47900.1"/>
    <property type="molecule type" value="Genomic_DNA"/>
</dbReference>
<keyword evidence="3" id="KW-1185">Reference proteome</keyword>
<dbReference type="OrthoDB" id="3049250at2759"/>
<gene>
    <name evidence="2" type="ORF">V565_140110</name>
</gene>
<keyword evidence="1" id="KW-1133">Transmembrane helix</keyword>
<evidence type="ECO:0000313" key="2">
    <source>
        <dbReference type="EMBL" id="KEP47900.1"/>
    </source>
</evidence>
<name>A0A074RRF1_9AGAM</name>
<evidence type="ECO:0000313" key="3">
    <source>
        <dbReference type="Proteomes" id="UP000027456"/>
    </source>
</evidence>
<feature type="transmembrane region" description="Helical" evidence="1">
    <location>
        <begin position="15"/>
        <end position="36"/>
    </location>
</feature>